<dbReference type="EC" id="5.2.1.8" evidence="2 11"/>
<reference evidence="15" key="2">
    <citation type="submission" date="2025-09" db="UniProtKB">
        <authorList>
            <consortium name="Ensembl"/>
        </authorList>
    </citation>
    <scope>IDENTIFICATION</scope>
</reference>
<evidence type="ECO:0000256" key="4">
    <source>
        <dbReference type="ARBA" id="ARBA00022729"/>
    </source>
</evidence>
<protein>
    <recommendedName>
        <fullName evidence="2 11">peptidylprolyl isomerase</fullName>
        <ecNumber evidence="2 11">5.2.1.8</ecNumber>
    </recommendedName>
</protein>
<evidence type="ECO:0000256" key="11">
    <source>
        <dbReference type="PROSITE-ProRule" id="PRU00277"/>
    </source>
</evidence>
<dbReference type="InterPro" id="IPR046357">
    <property type="entry name" value="PPIase_dom_sf"/>
</dbReference>
<dbReference type="PROSITE" id="PS00018">
    <property type="entry name" value="EF_HAND_1"/>
    <property type="match status" value="2"/>
</dbReference>
<accession>A0A8C1ICW2</accession>
<dbReference type="PANTHER" id="PTHR46222">
    <property type="entry name" value="PEPTIDYL-PROLYL CIS-TRANS ISOMERASE FKBP7/14"/>
    <property type="match status" value="1"/>
</dbReference>
<feature type="domain" description="PPIase FKBP-type" evidence="13">
    <location>
        <begin position="55"/>
        <end position="145"/>
    </location>
</feature>
<evidence type="ECO:0000256" key="5">
    <source>
        <dbReference type="ARBA" id="ARBA00022737"/>
    </source>
</evidence>
<feature type="chain" id="PRO_5034797439" description="peptidylprolyl isomerase" evidence="12">
    <location>
        <begin position="31"/>
        <end position="222"/>
    </location>
</feature>
<dbReference type="InterPro" id="IPR001179">
    <property type="entry name" value="PPIase_FKBP_dom"/>
</dbReference>
<dbReference type="InterPro" id="IPR011992">
    <property type="entry name" value="EF-hand-dom_pair"/>
</dbReference>
<keyword evidence="10 11" id="KW-0413">Isomerase</keyword>
<evidence type="ECO:0000256" key="6">
    <source>
        <dbReference type="ARBA" id="ARBA00022824"/>
    </source>
</evidence>
<evidence type="ECO:0000256" key="12">
    <source>
        <dbReference type="SAM" id="SignalP"/>
    </source>
</evidence>
<evidence type="ECO:0000256" key="1">
    <source>
        <dbReference type="ARBA" id="ARBA00000971"/>
    </source>
</evidence>
<dbReference type="GO" id="GO:0003755">
    <property type="term" value="F:peptidyl-prolyl cis-trans isomerase activity"/>
    <property type="evidence" value="ECO:0007669"/>
    <property type="project" value="UniProtKB-KW"/>
</dbReference>
<keyword evidence="7" id="KW-0106">Calcium</keyword>
<feature type="domain" description="EF-hand" evidence="14">
    <location>
        <begin position="145"/>
        <end position="180"/>
    </location>
</feature>
<evidence type="ECO:0000259" key="14">
    <source>
        <dbReference type="PROSITE" id="PS50222"/>
    </source>
</evidence>
<feature type="signal peptide" evidence="12">
    <location>
        <begin position="1"/>
        <end position="30"/>
    </location>
</feature>
<dbReference type="Gene3D" id="3.10.50.40">
    <property type="match status" value="1"/>
</dbReference>
<evidence type="ECO:0000256" key="2">
    <source>
        <dbReference type="ARBA" id="ARBA00013194"/>
    </source>
</evidence>
<dbReference type="GO" id="GO:0005783">
    <property type="term" value="C:endoplasmic reticulum"/>
    <property type="evidence" value="ECO:0007669"/>
    <property type="project" value="UniProtKB-ARBA"/>
</dbReference>
<dbReference type="AlphaFoldDB" id="A0A8C1ICW2"/>
<comment type="catalytic activity">
    <reaction evidence="1 11">
        <text>[protein]-peptidylproline (omega=180) = [protein]-peptidylproline (omega=0)</text>
        <dbReference type="Rhea" id="RHEA:16237"/>
        <dbReference type="Rhea" id="RHEA-COMP:10747"/>
        <dbReference type="Rhea" id="RHEA-COMP:10748"/>
        <dbReference type="ChEBI" id="CHEBI:83833"/>
        <dbReference type="ChEBI" id="CHEBI:83834"/>
        <dbReference type="EC" id="5.2.1.8"/>
    </reaction>
</comment>
<keyword evidence="5" id="KW-0677">Repeat</keyword>
<evidence type="ECO:0000256" key="3">
    <source>
        <dbReference type="ARBA" id="ARBA00022723"/>
    </source>
</evidence>
<dbReference type="SUPFAM" id="SSF54534">
    <property type="entry name" value="FKBP-like"/>
    <property type="match status" value="1"/>
</dbReference>
<evidence type="ECO:0000256" key="9">
    <source>
        <dbReference type="ARBA" id="ARBA00023180"/>
    </source>
</evidence>
<keyword evidence="16" id="KW-1185">Reference proteome</keyword>
<dbReference type="CDD" id="cd00051">
    <property type="entry name" value="EFh"/>
    <property type="match status" value="1"/>
</dbReference>
<dbReference type="PROSITE" id="PS50059">
    <property type="entry name" value="FKBP_PPIASE"/>
    <property type="match status" value="1"/>
</dbReference>
<organism evidence="15 16">
    <name type="scientific">Cyprinus carpio</name>
    <name type="common">Common carp</name>
    <dbReference type="NCBI Taxonomy" id="7962"/>
    <lineage>
        <taxon>Eukaryota</taxon>
        <taxon>Metazoa</taxon>
        <taxon>Chordata</taxon>
        <taxon>Craniata</taxon>
        <taxon>Vertebrata</taxon>
        <taxon>Euteleostomi</taxon>
        <taxon>Actinopterygii</taxon>
        <taxon>Neopterygii</taxon>
        <taxon>Teleostei</taxon>
        <taxon>Ostariophysi</taxon>
        <taxon>Cypriniformes</taxon>
        <taxon>Cyprinidae</taxon>
        <taxon>Cyprininae</taxon>
        <taxon>Cyprinus</taxon>
    </lineage>
</organism>
<keyword evidence="4 12" id="KW-0732">Signal</keyword>
<keyword evidence="9" id="KW-0325">Glycoprotein</keyword>
<dbReference type="PROSITE" id="PS50222">
    <property type="entry name" value="EF_HAND_2"/>
    <property type="match status" value="2"/>
</dbReference>
<dbReference type="Gene3D" id="1.10.238.10">
    <property type="entry name" value="EF-hand"/>
    <property type="match status" value="1"/>
</dbReference>
<dbReference type="Pfam" id="PF13499">
    <property type="entry name" value="EF-hand_7"/>
    <property type="match status" value="1"/>
</dbReference>
<evidence type="ECO:0000313" key="15">
    <source>
        <dbReference type="Ensembl" id="ENSCCRP00010015644.1"/>
    </source>
</evidence>
<dbReference type="InterPro" id="IPR018247">
    <property type="entry name" value="EF_Hand_1_Ca_BS"/>
</dbReference>
<sequence>MCKMAQRLTFYICLILSLQTLNHFIVVIQANESNQDVKIEVTFLPENCSQKAKRGDMLNAHYDGYLAKDGSQFYCSRSTKTGHPHWFVLGVGEVIKGLDLGLDGMCLGEKRKVTVPPSLAYGEKGKGPVPPNSTVIFEVELLFITRGPRSIEAFKEIDADNDKALTKEEIKEYLKMEAKKLNTKKDESYFDDVVADVFHKNDHNGDGTLSLNEYNVYGHDEL</sequence>
<evidence type="ECO:0000256" key="8">
    <source>
        <dbReference type="ARBA" id="ARBA00023110"/>
    </source>
</evidence>
<name>A0A8C1ICW2_CYPCA</name>
<keyword evidence="3" id="KW-0479">Metal-binding</keyword>
<dbReference type="InterPro" id="IPR052273">
    <property type="entry name" value="PPIase_FKBP"/>
</dbReference>
<dbReference type="Pfam" id="PF00254">
    <property type="entry name" value="FKBP_C"/>
    <property type="match status" value="1"/>
</dbReference>
<feature type="domain" description="EF-hand" evidence="14">
    <location>
        <begin position="189"/>
        <end position="222"/>
    </location>
</feature>
<keyword evidence="6" id="KW-0256">Endoplasmic reticulum</keyword>
<keyword evidence="8 11" id="KW-0697">Rotamase</keyword>
<proteinExistence type="predicted"/>
<dbReference type="GO" id="GO:0005509">
    <property type="term" value="F:calcium ion binding"/>
    <property type="evidence" value="ECO:0007669"/>
    <property type="project" value="InterPro"/>
</dbReference>
<dbReference type="PANTHER" id="PTHR46222:SF2">
    <property type="entry name" value="PEPTIDYL-PROLYL CIS-TRANS ISOMERASE FKBP7"/>
    <property type="match status" value="1"/>
</dbReference>
<reference evidence="15" key="1">
    <citation type="submission" date="2025-08" db="UniProtKB">
        <authorList>
            <consortium name="Ensembl"/>
        </authorList>
    </citation>
    <scope>IDENTIFICATION</scope>
</reference>
<gene>
    <name evidence="15" type="primary">LOC122138369</name>
</gene>
<evidence type="ECO:0000256" key="7">
    <source>
        <dbReference type="ARBA" id="ARBA00022837"/>
    </source>
</evidence>
<dbReference type="FunFam" id="3.10.50.40:FF:000006">
    <property type="entry name" value="Peptidyl-prolyl cis-trans isomerase"/>
    <property type="match status" value="1"/>
</dbReference>
<dbReference type="SUPFAM" id="SSF47473">
    <property type="entry name" value="EF-hand"/>
    <property type="match status" value="1"/>
</dbReference>
<dbReference type="Ensembl" id="ENSCCRT00010017036.1">
    <property type="protein sequence ID" value="ENSCCRP00010015644.1"/>
    <property type="gene ID" value="ENSCCRG00010006724.1"/>
</dbReference>
<dbReference type="InterPro" id="IPR002048">
    <property type="entry name" value="EF_hand_dom"/>
</dbReference>
<evidence type="ECO:0000313" key="16">
    <source>
        <dbReference type="Proteomes" id="UP000694427"/>
    </source>
</evidence>
<evidence type="ECO:0000256" key="10">
    <source>
        <dbReference type="ARBA" id="ARBA00023235"/>
    </source>
</evidence>
<evidence type="ECO:0000259" key="13">
    <source>
        <dbReference type="PROSITE" id="PS50059"/>
    </source>
</evidence>
<dbReference type="Proteomes" id="UP000694427">
    <property type="component" value="Unplaced"/>
</dbReference>